<proteinExistence type="predicted"/>
<protein>
    <submittedName>
        <fullName evidence="1">38.7k</fullName>
    </submittedName>
</protein>
<dbReference type="Proteomes" id="UP000829694">
    <property type="component" value="Segment"/>
</dbReference>
<accession>A0AAE7MLE7</accession>
<sequence length="205" mass="24456">MTLPNWLKIFTHTWTDKCLCPRNKYEHRTVTIQKVKNTVVIMNYYLNKIHEYLWGCKEEEWKNVKRRLDLCETNIKHLTEDINSLFFSECEYNNEPVTDLDENHRDEDADSDGSNLGIFIKKRVNNCTNVNYITGKTDNYNLRKKLYNDMENIVDIKNESPKDKILYYNNRLREAGFEITHITDNNVFVSGDYENVKKLLQKTVQ</sequence>
<dbReference type="EMBL" id="MT844067">
    <property type="protein sequence ID" value="QOD40026.1"/>
    <property type="molecule type" value="Genomic_DNA"/>
</dbReference>
<reference evidence="1" key="1">
    <citation type="journal article" date="2020" name="Viruses">
        <title>Genome Analysis of a Novel Clade b Betabaculovirus Isolated from the Legume Pest Matsumuraeses phaseoli (Lepidoptera: Tortricidae).</title>
        <authorList>
            <person name="Shu R."/>
            <person name="Meng Q."/>
            <person name="Miao L."/>
            <person name="Liang H."/>
            <person name="Chen J."/>
            <person name="Xu Y."/>
            <person name="Cheng L."/>
            <person name="Jin W."/>
            <person name="Qin Q."/>
            <person name="Zhang H."/>
        </authorList>
    </citation>
    <scope>NUCLEOTIDE SEQUENCE</scope>
    <source>
        <strain evidence="1">IOZ01</strain>
    </source>
</reference>
<gene>
    <name evidence="1" type="primary">38.7k</name>
    <name evidence="1" type="ORF">H4Q86_063</name>
</gene>
<dbReference type="KEGG" id="vg:80539427"/>
<name>A0AAE7MLE7_9BBAC</name>
<organism evidence="1 2">
    <name type="scientific">Matsumuraeses phaseoli granulovirus</name>
    <dbReference type="NCBI Taxonomy" id="2760664"/>
    <lineage>
        <taxon>Viruses</taxon>
        <taxon>Viruses incertae sedis</taxon>
        <taxon>Naldaviricetes</taxon>
        <taxon>Lefavirales</taxon>
        <taxon>Baculoviridae</taxon>
        <taxon>Betabaculovirus</taxon>
        <taxon>Betabaculovirus maphaseoli</taxon>
    </lineage>
</organism>
<keyword evidence="2" id="KW-1185">Reference proteome</keyword>
<evidence type="ECO:0000313" key="1">
    <source>
        <dbReference type="EMBL" id="QOD40026.1"/>
    </source>
</evidence>
<dbReference type="RefSeq" id="YP_010800781.1">
    <property type="nucleotide sequence ID" value="NC_076905.1"/>
</dbReference>
<dbReference type="GeneID" id="80539427"/>
<evidence type="ECO:0000313" key="2">
    <source>
        <dbReference type="Proteomes" id="UP000829694"/>
    </source>
</evidence>